<feature type="transmembrane region" description="Helical" evidence="8">
    <location>
        <begin position="82"/>
        <end position="105"/>
    </location>
</feature>
<feature type="transmembrane region" description="Helical" evidence="8">
    <location>
        <begin position="462"/>
        <end position="485"/>
    </location>
</feature>
<evidence type="ECO:0000256" key="5">
    <source>
        <dbReference type="ARBA" id="ARBA00022692"/>
    </source>
</evidence>
<evidence type="ECO:0000313" key="9">
    <source>
        <dbReference type="EMBL" id="REE04435.1"/>
    </source>
</evidence>
<dbReference type="PANTHER" id="PTHR30003:SF0">
    <property type="entry name" value="GLYCOLATE PERMEASE GLCA-RELATED"/>
    <property type="match status" value="1"/>
</dbReference>
<comment type="function">
    <text evidence="8">Uptake of L-lactate across the membrane. Can also transport D-lactate and glycolate.</text>
</comment>
<proteinExistence type="inferred from homology"/>
<dbReference type="EMBL" id="QREH01000001">
    <property type="protein sequence ID" value="REE04435.1"/>
    <property type="molecule type" value="Genomic_DNA"/>
</dbReference>
<feature type="transmembrane region" description="Helical" evidence="8">
    <location>
        <begin position="269"/>
        <end position="286"/>
    </location>
</feature>
<feature type="transmembrane region" description="Helical" evidence="8">
    <location>
        <begin position="338"/>
        <end position="358"/>
    </location>
</feature>
<feature type="transmembrane region" description="Helical" evidence="8">
    <location>
        <begin position="20"/>
        <end position="39"/>
    </location>
</feature>
<accession>A0A3D9LDY7</accession>
<dbReference type="Proteomes" id="UP000256727">
    <property type="component" value="Unassembled WGS sequence"/>
</dbReference>
<dbReference type="PANTHER" id="PTHR30003">
    <property type="entry name" value="L-LACTATE PERMEASE"/>
    <property type="match status" value="1"/>
</dbReference>
<keyword evidence="3 8" id="KW-0813">Transport</keyword>
<evidence type="ECO:0000256" key="3">
    <source>
        <dbReference type="ARBA" id="ARBA00022448"/>
    </source>
</evidence>
<organism evidence="9 10">
    <name type="scientific">Citricoccus muralis</name>
    <dbReference type="NCBI Taxonomy" id="169134"/>
    <lineage>
        <taxon>Bacteria</taxon>
        <taxon>Bacillati</taxon>
        <taxon>Actinomycetota</taxon>
        <taxon>Actinomycetes</taxon>
        <taxon>Micrococcales</taxon>
        <taxon>Micrococcaceae</taxon>
        <taxon>Citricoccus</taxon>
    </lineage>
</organism>
<gene>
    <name evidence="9" type="ORF">C8E99_2270</name>
</gene>
<feature type="transmembrane region" description="Helical" evidence="8">
    <location>
        <begin position="169"/>
        <end position="191"/>
    </location>
</feature>
<dbReference type="GO" id="GO:0015129">
    <property type="term" value="F:lactate transmembrane transporter activity"/>
    <property type="evidence" value="ECO:0007669"/>
    <property type="project" value="UniProtKB-UniRule"/>
</dbReference>
<dbReference type="GO" id="GO:0005886">
    <property type="term" value="C:plasma membrane"/>
    <property type="evidence" value="ECO:0007669"/>
    <property type="project" value="UniProtKB-SubCell"/>
</dbReference>
<dbReference type="RefSeq" id="WP_245952280.1">
    <property type="nucleotide sequence ID" value="NZ_QREH01000001.1"/>
</dbReference>
<feature type="transmembrane region" description="Helical" evidence="8">
    <location>
        <begin position="111"/>
        <end position="130"/>
    </location>
</feature>
<feature type="transmembrane region" description="Helical" evidence="8">
    <location>
        <begin position="238"/>
        <end position="257"/>
    </location>
</feature>
<protein>
    <recommendedName>
        <fullName evidence="8">L-lactate permease</fullName>
    </recommendedName>
</protein>
<keyword evidence="4 8" id="KW-1003">Cell membrane</keyword>
<feature type="transmembrane region" description="Helical" evidence="8">
    <location>
        <begin position="137"/>
        <end position="157"/>
    </location>
</feature>
<feature type="transmembrane region" description="Helical" evidence="8">
    <location>
        <begin position="298"/>
        <end position="317"/>
    </location>
</feature>
<reference evidence="9 10" key="1">
    <citation type="submission" date="2018-07" db="EMBL/GenBank/DDBJ databases">
        <title>Sequencing the genomes of 1000 actinobacteria strains.</title>
        <authorList>
            <person name="Klenk H.-P."/>
        </authorList>
    </citation>
    <scope>NUCLEOTIDE SEQUENCE [LARGE SCALE GENOMIC DNA]</scope>
    <source>
        <strain evidence="9 10">DSM 14442</strain>
    </source>
</reference>
<name>A0A3D9LDY7_9MICC</name>
<keyword evidence="7 8" id="KW-0472">Membrane</keyword>
<comment type="caution">
    <text evidence="9">The sequence shown here is derived from an EMBL/GenBank/DDBJ whole genome shotgun (WGS) entry which is preliminary data.</text>
</comment>
<feature type="transmembrane region" description="Helical" evidence="8">
    <location>
        <begin position="51"/>
        <end position="70"/>
    </location>
</feature>
<evidence type="ECO:0000313" key="10">
    <source>
        <dbReference type="Proteomes" id="UP000256727"/>
    </source>
</evidence>
<keyword evidence="5 8" id="KW-0812">Transmembrane</keyword>
<feature type="transmembrane region" description="Helical" evidence="8">
    <location>
        <begin position="211"/>
        <end position="232"/>
    </location>
</feature>
<evidence type="ECO:0000256" key="7">
    <source>
        <dbReference type="ARBA" id="ARBA00023136"/>
    </source>
</evidence>
<evidence type="ECO:0000256" key="8">
    <source>
        <dbReference type="RuleBase" id="RU365092"/>
    </source>
</evidence>
<dbReference type="Pfam" id="PF02652">
    <property type="entry name" value="Lactate_perm"/>
    <property type="match status" value="2"/>
</dbReference>
<keyword evidence="10" id="KW-1185">Reference proteome</keyword>
<sequence>MAALPIVLTLGLLPTKLPSWVAPGAGVAAALVIAVAWFATPWADLGEAFGGGAGTLVEVLAIIGGGILLSRVMDRTGGQQRIAIWLSAGGGPTISTALLMVTGVVPFLESVTGFGVSVIIGLPLLLALGFTPLRAALLSLLGLTVAPWGSMAPGTLLGAEIAGVPLLDLGLASGAFNIVAFVVGGTLAAIVAGRGSHEVGAHPGELTWKDYAVWAATGFTAGLVQGSVIVVANLLLGTAVAGAVGSLAMAGLWAVIISRGKLQPAPWRYLAPYLILLLGTIAGQVIERTLLPNGVGAVLGSPALWSISGAVAGVWILSMERHHRWLLPRETGRMWLGTAIPTGLYLLLGYAVSGGGLADSLAAALTSLGGGFLFLVPWIGGLGGYITASNTGANSMFGGTQTAAAHALGVEPLWVMGGQNAAAGLGCLTSPARIELAYRLAQPHVREDTPGRTLSRGALLRVTMPFFLACLVIWGFACLLFLPAAG</sequence>
<dbReference type="AlphaFoldDB" id="A0A3D9LDY7"/>
<comment type="subcellular location">
    <subcellularLocation>
        <location evidence="1 8">Cell membrane</location>
        <topology evidence="1 8">Multi-pass membrane protein</topology>
    </subcellularLocation>
</comment>
<comment type="similarity">
    <text evidence="2 8">Belongs to the lactate permease family.</text>
</comment>
<evidence type="ECO:0000256" key="4">
    <source>
        <dbReference type="ARBA" id="ARBA00022475"/>
    </source>
</evidence>
<evidence type="ECO:0000256" key="1">
    <source>
        <dbReference type="ARBA" id="ARBA00004651"/>
    </source>
</evidence>
<keyword evidence="6 8" id="KW-1133">Transmembrane helix</keyword>
<dbReference type="InterPro" id="IPR003804">
    <property type="entry name" value="Lactate_perm"/>
</dbReference>
<feature type="transmembrane region" description="Helical" evidence="8">
    <location>
        <begin position="364"/>
        <end position="386"/>
    </location>
</feature>
<evidence type="ECO:0000256" key="2">
    <source>
        <dbReference type="ARBA" id="ARBA00010100"/>
    </source>
</evidence>
<dbReference type="GO" id="GO:0015295">
    <property type="term" value="F:solute:proton symporter activity"/>
    <property type="evidence" value="ECO:0007669"/>
    <property type="project" value="TreeGrafter"/>
</dbReference>
<evidence type="ECO:0000256" key="6">
    <source>
        <dbReference type="ARBA" id="ARBA00022989"/>
    </source>
</evidence>